<dbReference type="Proteomes" id="UP000663855">
    <property type="component" value="Unassembled WGS sequence"/>
</dbReference>
<evidence type="ECO:0000313" key="3">
    <source>
        <dbReference type="Proteomes" id="UP000663855"/>
    </source>
</evidence>
<feature type="region of interest" description="Disordered" evidence="1">
    <location>
        <begin position="50"/>
        <end position="69"/>
    </location>
</feature>
<name>A0A815KUT3_9BILA</name>
<accession>A0A815KUT3</accession>
<proteinExistence type="predicted"/>
<organism evidence="2 3">
    <name type="scientific">Rotaria magnacalcarata</name>
    <dbReference type="NCBI Taxonomy" id="392030"/>
    <lineage>
        <taxon>Eukaryota</taxon>
        <taxon>Metazoa</taxon>
        <taxon>Spiralia</taxon>
        <taxon>Gnathifera</taxon>
        <taxon>Rotifera</taxon>
        <taxon>Eurotatoria</taxon>
        <taxon>Bdelloidea</taxon>
        <taxon>Philodinida</taxon>
        <taxon>Philodinidae</taxon>
        <taxon>Rotaria</taxon>
    </lineage>
</organism>
<evidence type="ECO:0000256" key="1">
    <source>
        <dbReference type="SAM" id="MobiDB-lite"/>
    </source>
</evidence>
<feature type="non-terminal residue" evidence="2">
    <location>
        <position position="1"/>
    </location>
</feature>
<evidence type="ECO:0000313" key="2">
    <source>
        <dbReference type="EMBL" id="CAF1398025.1"/>
    </source>
</evidence>
<dbReference type="AlphaFoldDB" id="A0A815KUT3"/>
<comment type="caution">
    <text evidence="2">The sequence shown here is derived from an EMBL/GenBank/DDBJ whole genome shotgun (WGS) entry which is preliminary data.</text>
</comment>
<gene>
    <name evidence="2" type="ORF">CJN711_LOCUS21818</name>
</gene>
<protein>
    <submittedName>
        <fullName evidence="2">Uncharacterized protein</fullName>
    </submittedName>
</protein>
<sequence length="226" mass="26107">MTDNVYAIMNVKNDGTFVIQPGLKGNIEYLIDLLKTKCIEGAELAKSSKHNQSSSSTIPKSTSTVTSNNTTEKRKYKSFNLPVAENTTYIIDTLNNCCENNKSKLNIQRFSLVECEYYFILIRNDSNGALKCDIRCCYQKWSSLPLKRGKFQLSNFYRYLQVQAFIRKQNDLLKNDDFHNENDNDNNDDLAANKMVLPDQLWMFLLSITQAPNFKKLTCFCIHYQL</sequence>
<reference evidence="2" key="1">
    <citation type="submission" date="2021-02" db="EMBL/GenBank/DDBJ databases">
        <authorList>
            <person name="Nowell W R."/>
        </authorList>
    </citation>
    <scope>NUCLEOTIDE SEQUENCE</scope>
</reference>
<dbReference type="EMBL" id="CAJNOV010010224">
    <property type="protein sequence ID" value="CAF1398025.1"/>
    <property type="molecule type" value="Genomic_DNA"/>
</dbReference>